<evidence type="ECO:0000313" key="13">
    <source>
        <dbReference type="WBParaSite" id="sdigi.contig327.g7471.t1"/>
    </source>
</evidence>
<evidence type="ECO:0000256" key="7">
    <source>
        <dbReference type="ARBA" id="ARBA00023136"/>
    </source>
</evidence>
<protein>
    <submittedName>
        <fullName evidence="13">Uncharacterized protein</fullName>
    </submittedName>
</protein>
<dbReference type="GO" id="GO:0016477">
    <property type="term" value="P:cell migration"/>
    <property type="evidence" value="ECO:0007669"/>
    <property type="project" value="TreeGrafter"/>
</dbReference>
<dbReference type="InterPro" id="IPR001863">
    <property type="entry name" value="Glypican"/>
</dbReference>
<evidence type="ECO:0000313" key="12">
    <source>
        <dbReference type="Proteomes" id="UP000887581"/>
    </source>
</evidence>
<keyword evidence="12" id="KW-1185">Reference proteome</keyword>
<dbReference type="WBParaSite" id="sdigi.contig327.g7471.t1">
    <property type="protein sequence ID" value="sdigi.contig327.g7471.t1"/>
    <property type="gene ID" value="sdigi.contig327.g7471"/>
</dbReference>
<reference evidence="13" key="1">
    <citation type="submission" date="2022-11" db="UniProtKB">
        <authorList>
            <consortium name="WormBaseParasite"/>
        </authorList>
    </citation>
    <scope>IDENTIFICATION</scope>
</reference>
<comment type="similarity">
    <text evidence="2 11">Belongs to the glypican family.</text>
</comment>
<name>A0A915PX57_9BILA</name>
<accession>A0A915PX57</accession>
<dbReference type="GO" id="GO:0098552">
    <property type="term" value="C:side of membrane"/>
    <property type="evidence" value="ECO:0007669"/>
    <property type="project" value="UniProtKB-KW"/>
</dbReference>
<evidence type="ECO:0000256" key="8">
    <source>
        <dbReference type="ARBA" id="ARBA00023180"/>
    </source>
</evidence>
<evidence type="ECO:0000256" key="3">
    <source>
        <dbReference type="ARBA" id="ARBA00022475"/>
    </source>
</evidence>
<organism evidence="12 13">
    <name type="scientific">Setaria digitata</name>
    <dbReference type="NCBI Taxonomy" id="48799"/>
    <lineage>
        <taxon>Eukaryota</taxon>
        <taxon>Metazoa</taxon>
        <taxon>Ecdysozoa</taxon>
        <taxon>Nematoda</taxon>
        <taxon>Chromadorea</taxon>
        <taxon>Rhabditida</taxon>
        <taxon>Spirurina</taxon>
        <taxon>Spiruromorpha</taxon>
        <taxon>Filarioidea</taxon>
        <taxon>Setariidae</taxon>
        <taxon>Setaria</taxon>
    </lineage>
</organism>
<comment type="subcellular location">
    <subcellularLocation>
        <location evidence="1">Cell membrane</location>
        <topology evidence="1">Lipid-anchor</topology>
        <topology evidence="1">GPI-anchor</topology>
    </subcellularLocation>
</comment>
<dbReference type="PANTHER" id="PTHR10822:SF30">
    <property type="entry name" value="DALLY-LIKE, ISOFORM A"/>
    <property type="match status" value="1"/>
</dbReference>
<keyword evidence="10" id="KW-0449">Lipoprotein</keyword>
<dbReference type="GO" id="GO:0009986">
    <property type="term" value="C:cell surface"/>
    <property type="evidence" value="ECO:0007669"/>
    <property type="project" value="TreeGrafter"/>
</dbReference>
<keyword evidence="5" id="KW-0732">Signal</keyword>
<evidence type="ECO:0000256" key="6">
    <source>
        <dbReference type="ARBA" id="ARBA00022974"/>
    </source>
</evidence>
<evidence type="ECO:0000256" key="11">
    <source>
        <dbReference type="RuleBase" id="RU003518"/>
    </source>
</evidence>
<dbReference type="GO" id="GO:0005886">
    <property type="term" value="C:plasma membrane"/>
    <property type="evidence" value="ECO:0007669"/>
    <property type="project" value="UniProtKB-SubCell"/>
</dbReference>
<evidence type="ECO:0000256" key="1">
    <source>
        <dbReference type="ARBA" id="ARBA00004609"/>
    </source>
</evidence>
<keyword evidence="7" id="KW-0472">Membrane</keyword>
<sequence>MSIVKVKIQANDKTLITLRDLTEAIIERNCFCAQNPETLKKSDENLRLLLKISSVRIVSTLQNIAHHVNVEITYLIESSRWKLFDEMSKYFPRLLGQPSVVDSIDELIDNIRNQLFITTDISQQRIEKEIEKMVQKFFVQLIPPTFLCITTGPCKMVSQSYANCLQNNSPSWKAFFGMEPNKISTILRQTILKYRLIESTIDQLHRLALEVEAMNNLCMTRSTQNANCASACIPIKQELIDSCSEDCKNAARECLRESATDWNSFISLLRKLSNTFDKGFVELEKGIIRSISHAIEMQAPTIAKTVLRKCGRISFAKTFDNIRRIDYQKPDPVQRRVVLMIRQVRAQFKLIPV</sequence>
<keyword evidence="4" id="KW-0336">GPI-anchor</keyword>
<proteinExistence type="inferred from homology"/>
<dbReference type="Pfam" id="PF01153">
    <property type="entry name" value="Glypican"/>
    <property type="match status" value="1"/>
</dbReference>
<keyword evidence="9" id="KW-0357">Heparan sulfate</keyword>
<keyword evidence="8" id="KW-0325">Glycoprotein</keyword>
<dbReference type="GO" id="GO:0009966">
    <property type="term" value="P:regulation of signal transduction"/>
    <property type="evidence" value="ECO:0007669"/>
    <property type="project" value="InterPro"/>
</dbReference>
<dbReference type="GO" id="GO:0045202">
    <property type="term" value="C:synapse"/>
    <property type="evidence" value="ECO:0007669"/>
    <property type="project" value="TreeGrafter"/>
</dbReference>
<dbReference type="GO" id="GO:1905475">
    <property type="term" value="P:regulation of protein localization to membrane"/>
    <property type="evidence" value="ECO:0007669"/>
    <property type="project" value="TreeGrafter"/>
</dbReference>
<keyword evidence="3" id="KW-1003">Cell membrane</keyword>
<dbReference type="Proteomes" id="UP000887581">
    <property type="component" value="Unplaced"/>
</dbReference>
<keyword evidence="6" id="KW-0654">Proteoglycan</keyword>
<evidence type="ECO:0000256" key="2">
    <source>
        <dbReference type="ARBA" id="ARBA00010260"/>
    </source>
</evidence>
<evidence type="ECO:0000256" key="4">
    <source>
        <dbReference type="ARBA" id="ARBA00022622"/>
    </source>
</evidence>
<dbReference type="PANTHER" id="PTHR10822">
    <property type="entry name" value="GLYPICAN"/>
    <property type="match status" value="1"/>
</dbReference>
<evidence type="ECO:0000256" key="9">
    <source>
        <dbReference type="ARBA" id="ARBA00023207"/>
    </source>
</evidence>
<dbReference type="GO" id="GO:0005576">
    <property type="term" value="C:extracellular region"/>
    <property type="evidence" value="ECO:0007669"/>
    <property type="project" value="TreeGrafter"/>
</dbReference>
<evidence type="ECO:0000256" key="10">
    <source>
        <dbReference type="ARBA" id="ARBA00023288"/>
    </source>
</evidence>
<evidence type="ECO:0000256" key="5">
    <source>
        <dbReference type="ARBA" id="ARBA00022729"/>
    </source>
</evidence>
<dbReference type="AlphaFoldDB" id="A0A915PX57"/>